<dbReference type="KEGG" id="uam:UABAM_01884"/>
<dbReference type="EMBL" id="AP019860">
    <property type="protein sequence ID" value="BBM83532.1"/>
    <property type="molecule type" value="Genomic_DNA"/>
</dbReference>
<dbReference type="AlphaFoldDB" id="A0A5S9F3U5"/>
<dbReference type="PROSITE" id="PS51664">
    <property type="entry name" value="YCAO"/>
    <property type="match status" value="1"/>
</dbReference>
<dbReference type="Pfam" id="PF02624">
    <property type="entry name" value="YcaO"/>
    <property type="match status" value="1"/>
</dbReference>
<dbReference type="Proteomes" id="UP000326354">
    <property type="component" value="Chromosome"/>
</dbReference>
<protein>
    <submittedName>
        <fullName evidence="2">Streptolysin associated protein SagD</fullName>
    </submittedName>
</protein>
<keyword evidence="3" id="KW-1185">Reference proteome</keyword>
<evidence type="ECO:0000313" key="3">
    <source>
        <dbReference type="Proteomes" id="UP000326354"/>
    </source>
</evidence>
<sequence length="410" mass="46563">MNNIESKLVGRRCGIVQSLGKAKTDFDDPAIHAYGASLCDTSAFSATKATQKCGGGGIEDEEAKYCCLGEAIERYCAGVWNEDDITWARADELRGEVFPIQDLVLFSKKQYRKYHFPYVPISQRTTLPWIKAQHYHRASEVWVPACFFLLPSPQHDQQISPPISTGLACHTSFEEAYVRGLCECIERDAVSLMWLRGVIPPQMVNIKNEKRVAKLLEDFHGEVTVGDLSSDQKVPTYFCLLEGNSPCGNIISFGAACHKNSDDALYKAVREAALGRIYVKRLIKSRGTWEAGYKFHNVNTFDRHASFYSLHPKYYKRLAFLKAGKKIPYTSYQVEMNIKFPAYVRDLTTPEIRELGLYVVKTWVPKLLPLHGHHLLPFLGHPRLDCTSQVFANSKFLYKKGYNPWPHPMP</sequence>
<feature type="domain" description="YcaO" evidence="1">
    <location>
        <begin position="55"/>
        <end position="410"/>
    </location>
</feature>
<dbReference type="PANTHER" id="PTHR37809:SF1">
    <property type="entry name" value="RIBOSOMAL PROTEIN S12 METHYLTHIOTRANSFERASE ACCESSORY FACTOR YCAO"/>
    <property type="match status" value="1"/>
</dbReference>
<organism evidence="2 3">
    <name type="scientific">Uabimicrobium amorphum</name>
    <dbReference type="NCBI Taxonomy" id="2596890"/>
    <lineage>
        <taxon>Bacteria</taxon>
        <taxon>Pseudomonadati</taxon>
        <taxon>Planctomycetota</taxon>
        <taxon>Candidatus Uabimicrobiia</taxon>
        <taxon>Candidatus Uabimicrobiales</taxon>
        <taxon>Candidatus Uabimicrobiaceae</taxon>
        <taxon>Candidatus Uabimicrobium</taxon>
    </lineage>
</organism>
<dbReference type="Gene3D" id="3.30.40.250">
    <property type="match status" value="1"/>
</dbReference>
<dbReference type="NCBIfam" id="TIGR03604">
    <property type="entry name" value="TOMM_cyclo_SagD"/>
    <property type="match status" value="1"/>
</dbReference>
<gene>
    <name evidence="2" type="ORF">UABAM_01884</name>
</gene>
<name>A0A5S9F3U5_UABAM</name>
<accession>A0A5S9F3U5</accession>
<dbReference type="Gene3D" id="3.30.1330.230">
    <property type="match status" value="1"/>
</dbReference>
<dbReference type="PANTHER" id="PTHR37809">
    <property type="entry name" value="RIBOSOMAL PROTEIN S12 METHYLTHIOTRANSFERASE ACCESSORY FACTOR YCAO"/>
    <property type="match status" value="1"/>
</dbReference>
<dbReference type="InterPro" id="IPR027624">
    <property type="entry name" value="TOMM_cyclo_SagD"/>
</dbReference>
<evidence type="ECO:0000259" key="1">
    <source>
        <dbReference type="PROSITE" id="PS51664"/>
    </source>
</evidence>
<dbReference type="Gene3D" id="3.30.160.660">
    <property type="match status" value="1"/>
</dbReference>
<dbReference type="RefSeq" id="WP_173013224.1">
    <property type="nucleotide sequence ID" value="NZ_AP019860.1"/>
</dbReference>
<evidence type="ECO:0000313" key="2">
    <source>
        <dbReference type="EMBL" id="BBM83532.1"/>
    </source>
</evidence>
<reference evidence="2 3" key="1">
    <citation type="submission" date="2019-08" db="EMBL/GenBank/DDBJ databases">
        <title>Complete genome sequence of Candidatus Uab amorphum.</title>
        <authorList>
            <person name="Shiratori T."/>
            <person name="Suzuki S."/>
            <person name="Kakizawa Y."/>
            <person name="Ishida K."/>
        </authorList>
    </citation>
    <scope>NUCLEOTIDE SEQUENCE [LARGE SCALE GENOMIC DNA]</scope>
    <source>
        <strain evidence="2 3">SRT547</strain>
    </source>
</reference>
<proteinExistence type="predicted"/>
<dbReference type="InterPro" id="IPR003776">
    <property type="entry name" value="YcaO-like_dom"/>
</dbReference>